<comment type="caution">
    <text evidence="1">The sequence shown here is derived from an EMBL/GenBank/DDBJ whole genome shotgun (WGS) entry which is preliminary data.</text>
</comment>
<dbReference type="AlphaFoldDB" id="A0A1X1KKR5"/>
<dbReference type="RefSeq" id="WP_084862088.1">
    <property type="nucleotide sequence ID" value="NZ_JALDWD010000006.1"/>
</dbReference>
<evidence type="ECO:0000313" key="1">
    <source>
        <dbReference type="EMBL" id="ORP00026.1"/>
    </source>
</evidence>
<keyword evidence="1" id="KW-0808">Transferase</keyword>
<dbReference type="GO" id="GO:0016740">
    <property type="term" value="F:transferase activity"/>
    <property type="evidence" value="ECO:0007669"/>
    <property type="project" value="UniProtKB-KW"/>
</dbReference>
<reference evidence="1 2" key="1">
    <citation type="journal article" date="2016" name="Eur. J. Clin. Microbiol. Infect. Dis.">
        <title>Whole genome sequencing as a tool for phylogenetic analysis of clinical strains of Mitis group streptococci.</title>
        <authorList>
            <person name="Rasmussen L.H."/>
            <person name="Dargis R."/>
            <person name="Hojholt K."/>
            <person name="Christensen J.J."/>
            <person name="Skovgaard O."/>
            <person name="Justesen U.S."/>
            <person name="Rosenvinge F.S."/>
            <person name="Moser C."/>
            <person name="Lukjancenko O."/>
            <person name="Rasmussen S."/>
            <person name="Nielsen X.C."/>
        </authorList>
    </citation>
    <scope>NUCLEOTIDE SEQUENCE [LARGE SCALE GENOMIC DNA]</scope>
    <source>
        <strain evidence="1 2">RH_12363_08</strain>
    </source>
</reference>
<accession>A0A1X1KKR5</accession>
<dbReference type="EMBL" id="NCVJ01000018">
    <property type="protein sequence ID" value="ORP00026.1"/>
    <property type="molecule type" value="Genomic_DNA"/>
</dbReference>
<proteinExistence type="predicted"/>
<name>A0A1X1KKR5_STRMT</name>
<evidence type="ECO:0000313" key="2">
    <source>
        <dbReference type="Proteomes" id="UP000193234"/>
    </source>
</evidence>
<organism evidence="1 2">
    <name type="scientific">Streptococcus mitis</name>
    <dbReference type="NCBI Taxonomy" id="28037"/>
    <lineage>
        <taxon>Bacteria</taxon>
        <taxon>Bacillati</taxon>
        <taxon>Bacillota</taxon>
        <taxon>Bacilli</taxon>
        <taxon>Lactobacillales</taxon>
        <taxon>Streptococcaceae</taxon>
        <taxon>Streptococcus</taxon>
        <taxon>Streptococcus mitis group</taxon>
    </lineage>
</organism>
<sequence>MLVIAPENNRELKKVRKLLAILGQSYQILFTNLETDLGLGEDSLASLLTYADPSSREGQPLFFNDLPVPDYWEPWTMGITTYIFDGQKRRGNIILRKDIQSRTVEYVEWLGEGDTVLTIEDYNRYGWRSRKRLLEEDGQTYLEIYYNRNQEEVLHHFVKKGYFLYQKKSGLDQLYANEEELRRSLFEKVLSGQEPLICLDSKVVPLLQELGKEDLIFCSPHQENLSDLQKQVKQILILNYYAPEDRKADLQYVAGLVDSGTITFQTKALIMTASEEVESLAYLVESLPGVDFHVAALTNMGPKLTNLSSIPNLHLHPNCSEERFQELLASCSLYLDVNHGREVSAASMRAIESGQLILGLNTTVHYEVYKKLPTVLASSDLLLEKIKDVLQSPEEFTNRIEEQRVVLQLAKKEDLLAFFNCRGEEAK</sequence>
<dbReference type="Proteomes" id="UP000193234">
    <property type="component" value="Unassembled WGS sequence"/>
</dbReference>
<gene>
    <name evidence="1" type="ORF">B7696_03170</name>
</gene>
<protein>
    <submittedName>
        <fullName evidence="1">Accessory Sec system glycosyltransferase GtfB</fullName>
    </submittedName>
</protein>